<dbReference type="Gene3D" id="3.10.20.90">
    <property type="entry name" value="Phosphatidylinositol 3-kinase Catalytic Subunit, Chain A, domain 1"/>
    <property type="match status" value="1"/>
</dbReference>
<dbReference type="Gene3D" id="3.20.20.70">
    <property type="entry name" value="Aldolase class I"/>
    <property type="match status" value="1"/>
</dbReference>
<dbReference type="SUPFAM" id="SSF51569">
    <property type="entry name" value="Aldolase"/>
    <property type="match status" value="1"/>
</dbReference>
<comment type="caution">
    <text evidence="10">The sequence shown here is derived from an EMBL/GenBank/DDBJ whole genome shotgun (WGS) entry which is preliminary data.</text>
</comment>
<evidence type="ECO:0000256" key="6">
    <source>
        <dbReference type="ARBA" id="ARBA00049877"/>
    </source>
</evidence>
<feature type="compositionally biased region" description="Low complexity" evidence="7">
    <location>
        <begin position="549"/>
        <end position="562"/>
    </location>
</feature>
<feature type="region of interest" description="Disordered" evidence="7">
    <location>
        <begin position="492"/>
        <end position="583"/>
    </location>
</feature>
<feature type="compositionally biased region" description="Low complexity" evidence="7">
    <location>
        <begin position="533"/>
        <end position="542"/>
    </location>
</feature>
<evidence type="ECO:0000259" key="9">
    <source>
        <dbReference type="PROSITE" id="PS51745"/>
    </source>
</evidence>
<evidence type="ECO:0000256" key="4">
    <source>
        <dbReference type="ARBA" id="ARBA00022723"/>
    </source>
</evidence>
<feature type="compositionally biased region" description="Basic and acidic residues" evidence="7">
    <location>
        <begin position="566"/>
        <end position="581"/>
    </location>
</feature>
<accession>A0ABR2YR02</accession>
<feature type="region of interest" description="Disordered" evidence="7">
    <location>
        <begin position="386"/>
        <end position="449"/>
    </location>
</feature>
<dbReference type="EMBL" id="JALJOT010000007">
    <property type="protein sequence ID" value="KAK9909030.1"/>
    <property type="molecule type" value="Genomic_DNA"/>
</dbReference>
<keyword evidence="4" id="KW-0479">Metal-binding</keyword>
<dbReference type="InterPro" id="IPR053793">
    <property type="entry name" value="PB1-like"/>
</dbReference>
<evidence type="ECO:0000256" key="3">
    <source>
        <dbReference type="ARBA" id="ARBA00012910"/>
    </source>
</evidence>
<organism evidence="10 11">
    <name type="scientific">Coccomyxa subellipsoidea</name>
    <dbReference type="NCBI Taxonomy" id="248742"/>
    <lineage>
        <taxon>Eukaryota</taxon>
        <taxon>Viridiplantae</taxon>
        <taxon>Chlorophyta</taxon>
        <taxon>core chlorophytes</taxon>
        <taxon>Trebouxiophyceae</taxon>
        <taxon>Trebouxiophyceae incertae sedis</taxon>
        <taxon>Coccomyxaceae</taxon>
        <taxon>Coccomyxa</taxon>
    </lineage>
</organism>
<dbReference type="PANTHER" id="PTHR42738">
    <property type="entry name" value="HYDROXYMETHYLGLUTARYL-COA LYASE"/>
    <property type="match status" value="1"/>
</dbReference>
<sequence>MSIPRSLARLTPVVKETFRPYQLVKFEKLLFTASDSRQGHFLGSDLPERVTIVEVGPRDGLQNEKEAIPTSTKVELIDRLGKAGLNVIEATSFVSPKWVPQLADSAEVLQLIPKRPHIRYPVLTPNLKGLQRAIAAGAQEVAIFAAASETFSQRNINCSIAESLKRFEEVVAAAKEGQVAVRGYVSCAVGCPYEGPVGPTAAADVAARLFGLGCYEVSMGDTTGVGTPATVAAMFKECADAIPVKALAAHMHDTYGQGCSNVLTALQMGISTIDSSIAGLGGCPYSPGASGNVATEDVVYLLSGFGIKHGVDMDALVDTSLEAASGYNIITSIQSSIKSVSSLGARSEPGLALDNLEEDKTCVAGEEGSEAEVEILEGSGLADVVVDSPPARRAPGGQHHGDLGGPPIPEFARKALSEAQPGQPSGPSKRKKAAAKAQAEDQTTKDSAQKVAAQAKAVYNAVSDTRFRGAEASNRHWEAAEEDPHAFAAAAAHGDNAAAGAPAKAEHSNRKRDGGEQESQAHKRPKQKGRAAGEGSQQQQRQLPERRPAAAAEAGAEGQPPAVKAEGQESDKGRGGGREGGAEGSAGILAAVEYLGDGATRGQQLGEVNLASYDSYMALWNGLQRAYGKSLPEGTGLKLVYQDSDGDFILLQPDEPWSHFLSNARRVIISCR</sequence>
<feature type="domain" description="Pyruvate carboxyltransferase" evidence="8">
    <location>
        <begin position="50"/>
        <end position="317"/>
    </location>
</feature>
<feature type="domain" description="PB1" evidence="9">
    <location>
        <begin position="587"/>
        <end position="672"/>
    </location>
</feature>
<evidence type="ECO:0000256" key="2">
    <source>
        <dbReference type="ARBA" id="ARBA00009405"/>
    </source>
</evidence>
<dbReference type="EC" id="4.1.3.4" evidence="3"/>
<evidence type="ECO:0000256" key="5">
    <source>
        <dbReference type="ARBA" id="ARBA00023239"/>
    </source>
</evidence>
<name>A0ABR2YR02_9CHLO</name>
<comment type="similarity">
    <text evidence="2">Belongs to the HMG-CoA lyase family.</text>
</comment>
<dbReference type="SUPFAM" id="SSF54277">
    <property type="entry name" value="CAD &amp; PB1 domains"/>
    <property type="match status" value="1"/>
</dbReference>
<evidence type="ECO:0000313" key="10">
    <source>
        <dbReference type="EMBL" id="KAK9909030.1"/>
    </source>
</evidence>
<proteinExistence type="inferred from homology"/>
<evidence type="ECO:0000256" key="1">
    <source>
        <dbReference type="ARBA" id="ARBA00005143"/>
    </source>
</evidence>
<protein>
    <recommendedName>
        <fullName evidence="3">hydroxymethylglutaryl-CoA lyase</fullName>
        <ecNumber evidence="3">4.1.3.4</ecNumber>
    </recommendedName>
</protein>
<evidence type="ECO:0000256" key="7">
    <source>
        <dbReference type="SAM" id="MobiDB-lite"/>
    </source>
</evidence>
<dbReference type="PANTHER" id="PTHR42738:SF7">
    <property type="entry name" value="HYDROXYMETHYLGLUTARYL-COA LYASE"/>
    <property type="match status" value="1"/>
</dbReference>
<feature type="compositionally biased region" description="Basic and acidic residues" evidence="7">
    <location>
        <begin position="504"/>
        <end position="521"/>
    </location>
</feature>
<reference evidence="10 11" key="1">
    <citation type="journal article" date="2024" name="Nat. Commun.">
        <title>Phylogenomics reveals the evolutionary origins of lichenization in chlorophyte algae.</title>
        <authorList>
            <person name="Puginier C."/>
            <person name="Libourel C."/>
            <person name="Otte J."/>
            <person name="Skaloud P."/>
            <person name="Haon M."/>
            <person name="Grisel S."/>
            <person name="Petersen M."/>
            <person name="Berrin J.G."/>
            <person name="Delaux P.M."/>
            <person name="Dal Grande F."/>
            <person name="Keller J."/>
        </authorList>
    </citation>
    <scope>NUCLEOTIDE SEQUENCE [LARGE SCALE GENOMIC DNA]</scope>
    <source>
        <strain evidence="10 11">SAG 216-7</strain>
    </source>
</reference>
<comment type="catalytic activity">
    <reaction evidence="6">
        <text>(3S)-3-hydroxy-3-methylglutaryl-CoA = acetoacetate + acetyl-CoA</text>
        <dbReference type="Rhea" id="RHEA:24404"/>
        <dbReference type="ChEBI" id="CHEBI:13705"/>
        <dbReference type="ChEBI" id="CHEBI:43074"/>
        <dbReference type="ChEBI" id="CHEBI:57288"/>
        <dbReference type="EC" id="4.1.3.4"/>
    </reaction>
</comment>
<gene>
    <name evidence="10" type="ORF">WJX75_006268</name>
</gene>
<feature type="compositionally biased region" description="Low complexity" evidence="7">
    <location>
        <begin position="492"/>
        <end position="503"/>
    </location>
</feature>
<dbReference type="InterPro" id="IPR000891">
    <property type="entry name" value="PYR_CT"/>
</dbReference>
<feature type="compositionally biased region" description="Basic and acidic residues" evidence="7">
    <location>
        <begin position="438"/>
        <end position="448"/>
    </location>
</feature>
<keyword evidence="5" id="KW-0456">Lyase</keyword>
<dbReference type="Proteomes" id="UP001491310">
    <property type="component" value="Unassembled WGS sequence"/>
</dbReference>
<dbReference type="PROSITE" id="PS50991">
    <property type="entry name" value="PYR_CT"/>
    <property type="match status" value="1"/>
</dbReference>
<dbReference type="CDD" id="cd07938">
    <property type="entry name" value="DRE_TIM_HMGL"/>
    <property type="match status" value="1"/>
</dbReference>
<evidence type="ECO:0000313" key="11">
    <source>
        <dbReference type="Proteomes" id="UP001491310"/>
    </source>
</evidence>
<evidence type="ECO:0000259" key="8">
    <source>
        <dbReference type="PROSITE" id="PS50991"/>
    </source>
</evidence>
<dbReference type="NCBIfam" id="NF004283">
    <property type="entry name" value="PRK05692.1"/>
    <property type="match status" value="1"/>
</dbReference>
<comment type="pathway">
    <text evidence="1">Metabolic intermediate metabolism; (S)-3-hydroxy-3-methylglutaryl-CoA degradation; acetoacetate from (S)-3-hydroxy-3-methylglutaryl-CoA: step 1/1.</text>
</comment>
<dbReference type="InterPro" id="IPR013785">
    <property type="entry name" value="Aldolase_TIM"/>
</dbReference>
<dbReference type="InterPro" id="IPR043594">
    <property type="entry name" value="HMGL"/>
</dbReference>
<dbReference type="Pfam" id="PF00682">
    <property type="entry name" value="HMGL-like"/>
    <property type="match status" value="1"/>
</dbReference>
<keyword evidence="11" id="KW-1185">Reference proteome</keyword>
<dbReference type="PROSITE" id="PS51745">
    <property type="entry name" value="PB1"/>
    <property type="match status" value="1"/>
</dbReference>